<name>A0A068RWM5_9FUNG</name>
<dbReference type="STRING" id="1263082.A0A068RWM5"/>
<protein>
    <submittedName>
        <fullName evidence="10">Mfs monosaccharide</fullName>
    </submittedName>
</protein>
<feature type="transmembrane region" description="Helical" evidence="8">
    <location>
        <begin position="276"/>
        <end position="298"/>
    </location>
</feature>
<dbReference type="NCBIfam" id="TIGR00879">
    <property type="entry name" value="SP"/>
    <property type="match status" value="1"/>
</dbReference>
<dbReference type="OrthoDB" id="4142200at2759"/>
<dbReference type="InterPro" id="IPR020846">
    <property type="entry name" value="MFS_dom"/>
</dbReference>
<evidence type="ECO:0000313" key="10">
    <source>
        <dbReference type="EMBL" id="CDH54523.1"/>
    </source>
</evidence>
<evidence type="ECO:0000256" key="1">
    <source>
        <dbReference type="ARBA" id="ARBA00004141"/>
    </source>
</evidence>
<dbReference type="PRINTS" id="PR00171">
    <property type="entry name" value="SUGRTRNSPORT"/>
</dbReference>
<dbReference type="InterPro" id="IPR036259">
    <property type="entry name" value="MFS_trans_sf"/>
</dbReference>
<dbReference type="GO" id="GO:0016020">
    <property type="term" value="C:membrane"/>
    <property type="evidence" value="ECO:0007669"/>
    <property type="project" value="UniProtKB-SubCell"/>
</dbReference>
<keyword evidence="5 8" id="KW-1133">Transmembrane helix</keyword>
<dbReference type="VEuPathDB" id="FungiDB:LCOR_05763.1"/>
<feature type="transmembrane region" description="Helical" evidence="8">
    <location>
        <begin position="343"/>
        <end position="367"/>
    </location>
</feature>
<accession>A0A068RWM5</accession>
<comment type="caution">
    <text evidence="10">The sequence shown here is derived from an EMBL/GenBank/DDBJ whole genome shotgun (WGS) entry which is preliminary data.</text>
</comment>
<feature type="transmembrane region" description="Helical" evidence="8">
    <location>
        <begin position="310"/>
        <end position="336"/>
    </location>
</feature>
<dbReference type="PROSITE" id="PS00217">
    <property type="entry name" value="SUGAR_TRANSPORT_2"/>
    <property type="match status" value="1"/>
</dbReference>
<feature type="transmembrane region" description="Helical" evidence="8">
    <location>
        <begin position="387"/>
        <end position="410"/>
    </location>
</feature>
<feature type="transmembrane region" description="Helical" evidence="8">
    <location>
        <begin position="192"/>
        <end position="211"/>
    </location>
</feature>
<dbReference type="EMBL" id="CBTN010000023">
    <property type="protein sequence ID" value="CDH54523.1"/>
    <property type="molecule type" value="Genomic_DNA"/>
</dbReference>
<reference evidence="10" key="1">
    <citation type="submission" date="2013-08" db="EMBL/GenBank/DDBJ databases">
        <title>Gene expansion shapes genome architecture in the human pathogen Lichtheimia corymbifera: an evolutionary genomics analysis in the ancient terrestrial Mucorales (Mucoromycotina).</title>
        <authorList>
            <person name="Schwartze V.U."/>
            <person name="Winter S."/>
            <person name="Shelest E."/>
            <person name="Marcet-Houben M."/>
            <person name="Horn F."/>
            <person name="Wehner S."/>
            <person name="Hoffmann K."/>
            <person name="Riege K."/>
            <person name="Sammeth M."/>
            <person name="Nowrousian M."/>
            <person name="Valiante V."/>
            <person name="Linde J."/>
            <person name="Jacobsen I.D."/>
            <person name="Marz M."/>
            <person name="Brakhage A.A."/>
            <person name="Gabaldon T."/>
            <person name="Bocker S."/>
            <person name="Voigt K."/>
        </authorList>
    </citation>
    <scope>NUCLEOTIDE SEQUENCE [LARGE SCALE GENOMIC DNA]</scope>
    <source>
        <strain evidence="10">FSU 9682</strain>
    </source>
</reference>
<evidence type="ECO:0000256" key="4">
    <source>
        <dbReference type="ARBA" id="ARBA00022692"/>
    </source>
</evidence>
<evidence type="ECO:0000313" key="11">
    <source>
        <dbReference type="Proteomes" id="UP000027586"/>
    </source>
</evidence>
<feature type="transmembrane region" description="Helical" evidence="8">
    <location>
        <begin position="25"/>
        <end position="45"/>
    </location>
</feature>
<feature type="transmembrane region" description="Helical" evidence="8">
    <location>
        <begin position="422"/>
        <end position="445"/>
    </location>
</feature>
<evidence type="ECO:0000259" key="9">
    <source>
        <dbReference type="PROSITE" id="PS50850"/>
    </source>
</evidence>
<dbReference type="PROSITE" id="PS50850">
    <property type="entry name" value="MFS"/>
    <property type="match status" value="1"/>
</dbReference>
<evidence type="ECO:0000256" key="2">
    <source>
        <dbReference type="ARBA" id="ARBA00010992"/>
    </source>
</evidence>
<dbReference type="PANTHER" id="PTHR48022:SF2">
    <property type="entry name" value="PLASTIDIC GLUCOSE TRANSPORTER 4"/>
    <property type="match status" value="1"/>
</dbReference>
<dbReference type="Proteomes" id="UP000027586">
    <property type="component" value="Unassembled WGS sequence"/>
</dbReference>
<keyword evidence="3 7" id="KW-0813">Transport</keyword>
<dbReference type="AlphaFoldDB" id="A0A068RWM5"/>
<evidence type="ECO:0000256" key="7">
    <source>
        <dbReference type="RuleBase" id="RU003346"/>
    </source>
</evidence>
<keyword evidence="6 8" id="KW-0472">Membrane</keyword>
<dbReference type="InterPro" id="IPR005829">
    <property type="entry name" value="Sugar_transporter_CS"/>
</dbReference>
<comment type="subcellular location">
    <subcellularLocation>
        <location evidence="1">Membrane</location>
        <topology evidence="1">Multi-pass membrane protein</topology>
    </subcellularLocation>
</comment>
<evidence type="ECO:0000256" key="3">
    <source>
        <dbReference type="ARBA" id="ARBA00022448"/>
    </source>
</evidence>
<proteinExistence type="inferred from homology"/>
<feature type="transmembrane region" description="Helical" evidence="8">
    <location>
        <begin position="124"/>
        <end position="145"/>
    </location>
</feature>
<organism evidence="10 11">
    <name type="scientific">Lichtheimia corymbifera JMRC:FSU:9682</name>
    <dbReference type="NCBI Taxonomy" id="1263082"/>
    <lineage>
        <taxon>Eukaryota</taxon>
        <taxon>Fungi</taxon>
        <taxon>Fungi incertae sedis</taxon>
        <taxon>Mucoromycota</taxon>
        <taxon>Mucoromycotina</taxon>
        <taxon>Mucoromycetes</taxon>
        <taxon>Mucorales</taxon>
        <taxon>Lichtheimiaceae</taxon>
        <taxon>Lichtheimia</taxon>
    </lineage>
</organism>
<dbReference type="FunFam" id="1.20.1250.20:FF:000134">
    <property type="entry name" value="MFS sugar transporter protein"/>
    <property type="match status" value="1"/>
</dbReference>
<keyword evidence="4 8" id="KW-0812">Transmembrane</keyword>
<feature type="transmembrane region" description="Helical" evidence="8">
    <location>
        <begin position="157"/>
        <end position="180"/>
    </location>
</feature>
<sequence>MSSVTSKDSNEFQHPPAGIPRGKGVYLSAIVAAIGGFLSGYDTGATSGVLTMEPFVNRFFSPENLAYLQGLMLAFFLMTAALAAFCSGPVCDRLSRKYSVVLSATFFCIGNMFMVIGYNYGLFLAGRLVAGIGAGLMTNAIPLYHSEIAPPEIRGRLISFFTLMSLFGQVVGYFITFGTSHLSTDWSWRAPYMMQCLLAVIFGLSMLPMPYSPRWLVYRGRAEEGLASLVSLRGVDAENPIIKQEYQEIVDELEFEKSLGKRSYLELFERKNRKQFFSALFVGIGTAFLGTVAISYFAPQIFQAAGLSDVSSSIAATGGTGLLSLVLAGVSLQWLVDSLGRRILFITGAGAMGVSMFIVGAIFQVYTQVDPVSGDVSITNTNATNTIIAFIYLFTGFYALTWGITTYVYPSEVFNMRVRAKGMSLCFGFNWGFTILITYCMPLFLEHTVSGKPNASHLKRWTAFLAPNERFHQYRIKPQTAGVTVPSSADSSSPSLHVLCNMSRIRDESRWNDKPVLV</sequence>
<dbReference type="InterPro" id="IPR005828">
    <property type="entry name" value="MFS_sugar_transport-like"/>
</dbReference>
<dbReference type="Gene3D" id="1.20.1250.20">
    <property type="entry name" value="MFS general substrate transporter like domains"/>
    <property type="match status" value="1"/>
</dbReference>
<keyword evidence="11" id="KW-1185">Reference proteome</keyword>
<dbReference type="Pfam" id="PF00083">
    <property type="entry name" value="Sugar_tr"/>
    <property type="match status" value="1"/>
</dbReference>
<feature type="domain" description="Major facilitator superfamily (MFS) profile" evidence="9">
    <location>
        <begin position="28"/>
        <end position="518"/>
    </location>
</feature>
<dbReference type="InterPro" id="IPR003663">
    <property type="entry name" value="Sugar/inositol_transpt"/>
</dbReference>
<dbReference type="PANTHER" id="PTHR48022">
    <property type="entry name" value="PLASTIDIC GLUCOSE TRANSPORTER 4"/>
    <property type="match status" value="1"/>
</dbReference>
<evidence type="ECO:0000256" key="5">
    <source>
        <dbReference type="ARBA" id="ARBA00022989"/>
    </source>
</evidence>
<dbReference type="GO" id="GO:0005351">
    <property type="term" value="F:carbohydrate:proton symporter activity"/>
    <property type="evidence" value="ECO:0007669"/>
    <property type="project" value="TreeGrafter"/>
</dbReference>
<evidence type="ECO:0000256" key="6">
    <source>
        <dbReference type="ARBA" id="ARBA00023136"/>
    </source>
</evidence>
<feature type="transmembrane region" description="Helical" evidence="8">
    <location>
        <begin position="98"/>
        <end position="118"/>
    </location>
</feature>
<dbReference type="InterPro" id="IPR050360">
    <property type="entry name" value="MFS_Sugar_Transporters"/>
</dbReference>
<evidence type="ECO:0000256" key="8">
    <source>
        <dbReference type="SAM" id="Phobius"/>
    </source>
</evidence>
<comment type="similarity">
    <text evidence="2 7">Belongs to the major facilitator superfamily. Sugar transporter (TC 2.A.1.1) family.</text>
</comment>
<gene>
    <name evidence="10" type="ORF">LCOR_05763.1</name>
</gene>
<dbReference type="SUPFAM" id="SSF103473">
    <property type="entry name" value="MFS general substrate transporter"/>
    <property type="match status" value="1"/>
</dbReference>
<feature type="transmembrane region" description="Helical" evidence="8">
    <location>
        <begin position="65"/>
        <end position="86"/>
    </location>
</feature>